<evidence type="ECO:0000256" key="4">
    <source>
        <dbReference type="ARBA" id="ARBA00023136"/>
    </source>
</evidence>
<feature type="transmembrane region" description="Helical" evidence="5">
    <location>
        <begin position="130"/>
        <end position="149"/>
    </location>
</feature>
<dbReference type="InterPro" id="IPR019408">
    <property type="entry name" value="7TM_GPCR_serpentine_rcpt_Srab"/>
</dbReference>
<organism evidence="6 7">
    <name type="scientific">Steinernema hermaphroditum</name>
    <dbReference type="NCBI Taxonomy" id="289476"/>
    <lineage>
        <taxon>Eukaryota</taxon>
        <taxon>Metazoa</taxon>
        <taxon>Ecdysozoa</taxon>
        <taxon>Nematoda</taxon>
        <taxon>Chromadorea</taxon>
        <taxon>Rhabditida</taxon>
        <taxon>Tylenchina</taxon>
        <taxon>Panagrolaimomorpha</taxon>
        <taxon>Strongyloidoidea</taxon>
        <taxon>Steinernematidae</taxon>
        <taxon>Steinernema</taxon>
    </lineage>
</organism>
<evidence type="ECO:0008006" key="8">
    <source>
        <dbReference type="Google" id="ProtNLM"/>
    </source>
</evidence>
<feature type="transmembrane region" description="Helical" evidence="5">
    <location>
        <begin position="37"/>
        <end position="62"/>
    </location>
</feature>
<dbReference type="InterPro" id="IPR053286">
    <property type="entry name" value="Nematode_rcpt-like_srab"/>
</dbReference>
<sequence length="362" mass="40678">MTKLRDASMDKNMGLTSSNNSYNYDICEIGTVLSQDIILLICLGIKVALSIFGVIVLPIVLLREKLSSFFHKNAREIFRLHIWLVLVAAFGTIASDGFDLLRLTVFKWMSHDITCPVFPISSRIGLPLRLIKIFGMSGCAHAFLASAIERIYATIKAHTYEEVNNNIGKILSVVSLLATFAVMLVVWIFSESEVYMPMTVIPPGGIKYSLGSLYIDGGLEVLIVIIFGILFVLNCYRKKTSTHITHSLSFKFQTRENVATTALLFPLALLHAAFQLTTAVIMPTLLIGETDQVKRTRLVGVLDIIPLYNAALPLVMMWRIRAKRRKIEELFESNFIGRFSTGKDDADKMKSVHFEMLENMFK</sequence>
<feature type="transmembrane region" description="Helical" evidence="5">
    <location>
        <begin position="257"/>
        <end position="286"/>
    </location>
</feature>
<dbReference type="EMBL" id="JAUCMV010000001">
    <property type="protein sequence ID" value="KAK0428900.1"/>
    <property type="molecule type" value="Genomic_DNA"/>
</dbReference>
<evidence type="ECO:0000256" key="2">
    <source>
        <dbReference type="ARBA" id="ARBA00022692"/>
    </source>
</evidence>
<dbReference type="GO" id="GO:0016020">
    <property type="term" value="C:membrane"/>
    <property type="evidence" value="ECO:0007669"/>
    <property type="project" value="UniProtKB-SubCell"/>
</dbReference>
<reference evidence="6" key="1">
    <citation type="submission" date="2023-06" db="EMBL/GenBank/DDBJ databases">
        <title>Genomic analysis of the entomopathogenic nematode Steinernema hermaphroditum.</title>
        <authorList>
            <person name="Schwarz E.M."/>
            <person name="Heppert J.K."/>
            <person name="Baniya A."/>
            <person name="Schwartz H.T."/>
            <person name="Tan C.-H."/>
            <person name="Antoshechkin I."/>
            <person name="Sternberg P.W."/>
            <person name="Goodrich-Blair H."/>
            <person name="Dillman A.R."/>
        </authorList>
    </citation>
    <scope>NUCLEOTIDE SEQUENCE</scope>
    <source>
        <strain evidence="6">PS9179</strain>
        <tissue evidence="6">Whole animal</tissue>
    </source>
</reference>
<comment type="caution">
    <text evidence="6">The sequence shown here is derived from an EMBL/GenBank/DDBJ whole genome shotgun (WGS) entry which is preliminary data.</text>
</comment>
<evidence type="ECO:0000256" key="5">
    <source>
        <dbReference type="SAM" id="Phobius"/>
    </source>
</evidence>
<feature type="transmembrane region" description="Helical" evidence="5">
    <location>
        <begin position="170"/>
        <end position="190"/>
    </location>
</feature>
<dbReference type="Proteomes" id="UP001175271">
    <property type="component" value="Unassembled WGS sequence"/>
</dbReference>
<evidence type="ECO:0000313" key="7">
    <source>
        <dbReference type="Proteomes" id="UP001175271"/>
    </source>
</evidence>
<evidence type="ECO:0000313" key="6">
    <source>
        <dbReference type="EMBL" id="KAK0428900.1"/>
    </source>
</evidence>
<keyword evidence="2 5" id="KW-0812">Transmembrane</keyword>
<keyword evidence="3 5" id="KW-1133">Transmembrane helix</keyword>
<evidence type="ECO:0000256" key="3">
    <source>
        <dbReference type="ARBA" id="ARBA00022989"/>
    </source>
</evidence>
<feature type="transmembrane region" description="Helical" evidence="5">
    <location>
        <begin position="298"/>
        <end position="318"/>
    </location>
</feature>
<gene>
    <name evidence="6" type="ORF">QR680_011074</name>
</gene>
<keyword evidence="4 5" id="KW-0472">Membrane</keyword>
<proteinExistence type="predicted"/>
<keyword evidence="7" id="KW-1185">Reference proteome</keyword>
<dbReference type="PANTHER" id="PTHR46561">
    <property type="entry name" value="SERPENTINE RECEPTOR, CLASS AB (CLASS A-LIKE)-RELATED"/>
    <property type="match status" value="1"/>
</dbReference>
<feature type="transmembrane region" description="Helical" evidence="5">
    <location>
        <begin position="82"/>
        <end position="101"/>
    </location>
</feature>
<feature type="transmembrane region" description="Helical" evidence="5">
    <location>
        <begin position="210"/>
        <end position="236"/>
    </location>
</feature>
<name>A0AA39MCV0_9BILA</name>
<dbReference type="Pfam" id="PF10292">
    <property type="entry name" value="7TM_GPCR_Srab"/>
    <property type="match status" value="1"/>
</dbReference>
<evidence type="ECO:0000256" key="1">
    <source>
        <dbReference type="ARBA" id="ARBA00004141"/>
    </source>
</evidence>
<dbReference type="AlphaFoldDB" id="A0AA39MCV0"/>
<accession>A0AA39MCV0</accession>
<comment type="subcellular location">
    <subcellularLocation>
        <location evidence="1">Membrane</location>
        <topology evidence="1">Multi-pass membrane protein</topology>
    </subcellularLocation>
</comment>
<dbReference type="PANTHER" id="PTHR46561:SF11">
    <property type="entry name" value="SERPENTINE RECEPTOR CLASS ALPHA_BETA-14"/>
    <property type="match status" value="1"/>
</dbReference>
<protein>
    <recommendedName>
        <fullName evidence="8">G-protein coupled receptors family 1 profile domain-containing protein</fullName>
    </recommendedName>
</protein>